<organism evidence="2 3">
    <name type="scientific">Rhododendron simsii</name>
    <name type="common">Sims's rhododendron</name>
    <dbReference type="NCBI Taxonomy" id="118357"/>
    <lineage>
        <taxon>Eukaryota</taxon>
        <taxon>Viridiplantae</taxon>
        <taxon>Streptophyta</taxon>
        <taxon>Embryophyta</taxon>
        <taxon>Tracheophyta</taxon>
        <taxon>Spermatophyta</taxon>
        <taxon>Magnoliopsida</taxon>
        <taxon>eudicotyledons</taxon>
        <taxon>Gunneridae</taxon>
        <taxon>Pentapetalae</taxon>
        <taxon>asterids</taxon>
        <taxon>Ericales</taxon>
        <taxon>Ericaceae</taxon>
        <taxon>Ericoideae</taxon>
        <taxon>Rhodoreae</taxon>
        <taxon>Rhododendron</taxon>
    </lineage>
</organism>
<reference evidence="2" key="1">
    <citation type="submission" date="2019-11" db="EMBL/GenBank/DDBJ databases">
        <authorList>
            <person name="Liu Y."/>
            <person name="Hou J."/>
            <person name="Li T.-Q."/>
            <person name="Guan C.-H."/>
            <person name="Wu X."/>
            <person name="Wu H.-Z."/>
            <person name="Ling F."/>
            <person name="Zhang R."/>
            <person name="Shi X.-G."/>
            <person name="Ren J.-P."/>
            <person name="Chen E.-F."/>
            <person name="Sun J.-M."/>
        </authorList>
    </citation>
    <scope>NUCLEOTIDE SEQUENCE</scope>
    <source>
        <strain evidence="2">Adult_tree_wgs_1</strain>
        <tissue evidence="2">Leaves</tissue>
    </source>
</reference>
<evidence type="ECO:0000313" key="3">
    <source>
        <dbReference type="Proteomes" id="UP000626092"/>
    </source>
</evidence>
<feature type="region of interest" description="Disordered" evidence="1">
    <location>
        <begin position="1"/>
        <end position="22"/>
    </location>
</feature>
<gene>
    <name evidence="2" type="ORF">RHSIM_Rhsim13G0090200</name>
</gene>
<proteinExistence type="predicted"/>
<keyword evidence="3" id="KW-1185">Reference proteome</keyword>
<name>A0A834G058_RHOSS</name>
<evidence type="ECO:0000313" key="2">
    <source>
        <dbReference type="EMBL" id="KAF7120914.1"/>
    </source>
</evidence>
<dbReference type="EMBL" id="WJXA01000013">
    <property type="protein sequence ID" value="KAF7120914.1"/>
    <property type="molecule type" value="Genomic_DNA"/>
</dbReference>
<accession>A0A834G058</accession>
<dbReference type="AlphaFoldDB" id="A0A834G058"/>
<dbReference type="OrthoDB" id="10370726at2759"/>
<sequence>MEIAASEPKPKPKPGPPKPIILPRRGGIMDKILSDLVSKVKKREENGGGLSPVSTIPHTPEVLQLVSLNCFVGEDSYLTFCTVVFLNIRNNAAGDLCCRGGGSVVLAVVGGICGVLGGAGLACGGSRGWFCRIRVWALLWFFL</sequence>
<dbReference type="Proteomes" id="UP000626092">
    <property type="component" value="Unassembled WGS sequence"/>
</dbReference>
<evidence type="ECO:0000256" key="1">
    <source>
        <dbReference type="SAM" id="MobiDB-lite"/>
    </source>
</evidence>
<comment type="caution">
    <text evidence="2">The sequence shown here is derived from an EMBL/GenBank/DDBJ whole genome shotgun (WGS) entry which is preliminary data.</text>
</comment>
<protein>
    <submittedName>
        <fullName evidence="2">Uncharacterized protein</fullName>
    </submittedName>
</protein>